<protein>
    <submittedName>
        <fullName evidence="3">Hypothetical_protein</fullName>
    </submittedName>
</protein>
<sequence length="247" mass="27481">MPPKGCSSQQLSSSKGASQSQKQTTASIKSTPQVRIKSNGTFDQRSSLFKSGEAYLKKDGTLDGRCSAAKKGIIGTTPDGLANYKFEAVKNAPRAINKSEVVTSDLRMTNRQKAYSLEHPIKNPEEKKDVDHIVSLKIVNQQIGCSKSSLNEQGLKYIKDAFDTDPNFKQRNKEVNRVDNNEIDDKIIQALQGDDVTLNKADMQRLSQQVKASKQIMQDFPDSKIIEQIATNLQNLYTNQIKSEIVE</sequence>
<reference evidence="3 4" key="2">
    <citation type="submission" date="2024-07" db="EMBL/GenBank/DDBJ databases">
        <authorList>
            <person name="Akdeniz Z."/>
        </authorList>
    </citation>
    <scope>NUCLEOTIDE SEQUENCE [LARGE SCALE GENOMIC DNA]</scope>
</reference>
<feature type="compositionally biased region" description="Low complexity" evidence="1">
    <location>
        <begin position="7"/>
        <end position="23"/>
    </location>
</feature>
<keyword evidence="4" id="KW-1185">Reference proteome</keyword>
<dbReference type="EMBL" id="CATOUU010001064">
    <property type="protein sequence ID" value="CAI9969752.1"/>
    <property type="molecule type" value="Genomic_DNA"/>
</dbReference>
<dbReference type="Proteomes" id="UP001642409">
    <property type="component" value="Unassembled WGS sequence"/>
</dbReference>
<dbReference type="EMBL" id="CAXDID020000040">
    <property type="protein sequence ID" value="CAL5999652.1"/>
    <property type="molecule type" value="Genomic_DNA"/>
</dbReference>
<feature type="region of interest" description="Disordered" evidence="1">
    <location>
        <begin position="1"/>
        <end position="43"/>
    </location>
</feature>
<name>A0AA86RB63_9EUKA</name>
<organism evidence="2">
    <name type="scientific">Hexamita inflata</name>
    <dbReference type="NCBI Taxonomy" id="28002"/>
    <lineage>
        <taxon>Eukaryota</taxon>
        <taxon>Metamonada</taxon>
        <taxon>Diplomonadida</taxon>
        <taxon>Hexamitidae</taxon>
        <taxon>Hexamitinae</taxon>
        <taxon>Hexamita</taxon>
    </lineage>
</organism>
<reference evidence="2" key="1">
    <citation type="submission" date="2023-06" db="EMBL/GenBank/DDBJ databases">
        <authorList>
            <person name="Kurt Z."/>
        </authorList>
    </citation>
    <scope>NUCLEOTIDE SEQUENCE</scope>
</reference>
<gene>
    <name evidence="3" type="ORF">HINF_LOCUS16316</name>
    <name evidence="2" type="ORF">HINF_LOCUS57397</name>
</gene>
<evidence type="ECO:0000256" key="1">
    <source>
        <dbReference type="SAM" id="MobiDB-lite"/>
    </source>
</evidence>
<evidence type="ECO:0000313" key="4">
    <source>
        <dbReference type="Proteomes" id="UP001642409"/>
    </source>
</evidence>
<dbReference type="AlphaFoldDB" id="A0AA86RB63"/>
<comment type="caution">
    <text evidence="2">The sequence shown here is derived from an EMBL/GenBank/DDBJ whole genome shotgun (WGS) entry which is preliminary data.</text>
</comment>
<evidence type="ECO:0000313" key="2">
    <source>
        <dbReference type="EMBL" id="CAI9969752.1"/>
    </source>
</evidence>
<accession>A0AA86RB63</accession>
<evidence type="ECO:0000313" key="3">
    <source>
        <dbReference type="EMBL" id="CAL5999652.1"/>
    </source>
</evidence>
<proteinExistence type="predicted"/>
<feature type="compositionally biased region" description="Polar residues" evidence="1">
    <location>
        <begin position="24"/>
        <end position="43"/>
    </location>
</feature>